<organism evidence="2 3">
    <name type="scientific">Elaphomyces granulatus</name>
    <dbReference type="NCBI Taxonomy" id="519963"/>
    <lineage>
        <taxon>Eukaryota</taxon>
        <taxon>Fungi</taxon>
        <taxon>Dikarya</taxon>
        <taxon>Ascomycota</taxon>
        <taxon>Pezizomycotina</taxon>
        <taxon>Eurotiomycetes</taxon>
        <taxon>Eurotiomycetidae</taxon>
        <taxon>Eurotiales</taxon>
        <taxon>Elaphomycetaceae</taxon>
        <taxon>Elaphomyces</taxon>
    </lineage>
</organism>
<dbReference type="Pfam" id="PF05768">
    <property type="entry name" value="Glrx-like"/>
    <property type="match status" value="1"/>
</dbReference>
<dbReference type="Proteomes" id="UP000243515">
    <property type="component" value="Unassembled WGS sequence"/>
</dbReference>
<comment type="similarity">
    <text evidence="1">Belongs to the glutaredoxin family.</text>
</comment>
<dbReference type="PANTHER" id="PTHR33558">
    <property type="entry name" value="GLUTAREDOXIN-LIKE PROTEIN C5ORF63 HOMOLOG"/>
    <property type="match status" value="1"/>
</dbReference>
<comment type="caution">
    <text evidence="2">The sequence shown here is derived from an EMBL/GenBank/DDBJ whole genome shotgun (WGS) entry which is preliminary data.</text>
</comment>
<dbReference type="EMBL" id="NPHW01006879">
    <property type="protein sequence ID" value="OXV05503.1"/>
    <property type="molecule type" value="Genomic_DNA"/>
</dbReference>
<keyword evidence="3" id="KW-1185">Reference proteome</keyword>
<protein>
    <recommendedName>
        <fullName evidence="1">Glutaredoxin-like protein</fullName>
    </recommendedName>
</protein>
<dbReference type="InterPro" id="IPR036249">
    <property type="entry name" value="Thioredoxin-like_sf"/>
</dbReference>
<keyword evidence="1" id="KW-0249">Electron transport</keyword>
<dbReference type="AlphaFoldDB" id="A0A232LMW2"/>
<dbReference type="Gene3D" id="3.40.30.10">
    <property type="entry name" value="Glutaredoxin"/>
    <property type="match status" value="1"/>
</dbReference>
<evidence type="ECO:0000256" key="1">
    <source>
        <dbReference type="RuleBase" id="RU363082"/>
    </source>
</evidence>
<dbReference type="InterPro" id="IPR008554">
    <property type="entry name" value="Glutaredoxin-like"/>
</dbReference>
<dbReference type="PANTHER" id="PTHR33558:SF1">
    <property type="entry name" value="GLUTAREDOXIN-LIKE PROTEIN C5ORF63 HOMOLOG"/>
    <property type="match status" value="1"/>
</dbReference>
<evidence type="ECO:0000313" key="3">
    <source>
        <dbReference type="Proteomes" id="UP000243515"/>
    </source>
</evidence>
<reference evidence="2 3" key="1">
    <citation type="journal article" date="2015" name="Environ. Microbiol.">
        <title>Metagenome sequence of Elaphomyces granulatus from sporocarp tissue reveals Ascomycota ectomycorrhizal fingerprints of genome expansion and a Proteobacteria-rich microbiome.</title>
        <authorList>
            <person name="Quandt C.A."/>
            <person name="Kohler A."/>
            <person name="Hesse C.N."/>
            <person name="Sharpton T.J."/>
            <person name="Martin F."/>
            <person name="Spatafora J.W."/>
        </authorList>
    </citation>
    <scope>NUCLEOTIDE SEQUENCE [LARGE SCALE GENOMIC DNA]</scope>
    <source>
        <strain evidence="2 3">OSC145934</strain>
    </source>
</reference>
<gene>
    <name evidence="2" type="ORF">Egran_06730</name>
</gene>
<name>A0A232LMW2_9EURO</name>
<dbReference type="OrthoDB" id="429967at2759"/>
<dbReference type="SUPFAM" id="SSF52833">
    <property type="entry name" value="Thioredoxin-like"/>
    <property type="match status" value="1"/>
</dbReference>
<sequence length="112" mass="13145">MFPTRVLLSYTVRLTLFTRPNCSLCDTSKQVVANLQKHRKFDYSEIDVMMPGNKVWKDVYEIDVPVLHVQAFRVRSSATREPETASELRKLFHRFTEQEVEKLVDSVEEELP</sequence>
<accession>A0A232LMW2</accession>
<dbReference type="InterPro" id="IPR052565">
    <property type="entry name" value="Glutaredoxin-like_YDR286C"/>
</dbReference>
<proteinExistence type="inferred from homology"/>
<keyword evidence="1" id="KW-0813">Transport</keyword>
<evidence type="ECO:0000313" key="2">
    <source>
        <dbReference type="EMBL" id="OXV05503.1"/>
    </source>
</evidence>